<dbReference type="SUPFAM" id="SSF50370">
    <property type="entry name" value="Ricin B-like lectins"/>
    <property type="match status" value="1"/>
</dbReference>
<accession>A0A2I2G5R9</accession>
<protein>
    <submittedName>
        <fullName evidence="2">Uncharacterized protein</fullName>
    </submittedName>
</protein>
<keyword evidence="3" id="KW-1185">Reference proteome</keyword>
<evidence type="ECO:0000313" key="2">
    <source>
        <dbReference type="EMBL" id="PLB48228.1"/>
    </source>
</evidence>
<dbReference type="RefSeq" id="XP_024703530.1">
    <property type="nucleotide sequence ID" value="XM_024842799.1"/>
</dbReference>
<dbReference type="InterPro" id="IPR035992">
    <property type="entry name" value="Ricin_B-like_lectins"/>
</dbReference>
<organism evidence="2 3">
    <name type="scientific">Aspergillus steynii IBT 23096</name>
    <dbReference type="NCBI Taxonomy" id="1392250"/>
    <lineage>
        <taxon>Eukaryota</taxon>
        <taxon>Fungi</taxon>
        <taxon>Dikarya</taxon>
        <taxon>Ascomycota</taxon>
        <taxon>Pezizomycotina</taxon>
        <taxon>Eurotiomycetes</taxon>
        <taxon>Eurotiomycetidae</taxon>
        <taxon>Eurotiales</taxon>
        <taxon>Aspergillaceae</taxon>
        <taxon>Aspergillus</taxon>
        <taxon>Aspergillus subgen. Circumdati</taxon>
    </lineage>
</organism>
<feature type="region of interest" description="Disordered" evidence="1">
    <location>
        <begin position="1"/>
        <end position="31"/>
    </location>
</feature>
<proteinExistence type="predicted"/>
<dbReference type="OrthoDB" id="5289641at2759"/>
<evidence type="ECO:0000313" key="3">
    <source>
        <dbReference type="Proteomes" id="UP000234275"/>
    </source>
</evidence>
<gene>
    <name evidence="2" type="ORF">P170DRAFT_208491</name>
</gene>
<dbReference type="Proteomes" id="UP000234275">
    <property type="component" value="Unassembled WGS sequence"/>
</dbReference>
<reference evidence="2 3" key="1">
    <citation type="submission" date="2016-12" db="EMBL/GenBank/DDBJ databases">
        <title>The genomes of Aspergillus section Nigri reveals drivers in fungal speciation.</title>
        <authorList>
            <consortium name="DOE Joint Genome Institute"/>
            <person name="Vesth T.C."/>
            <person name="Nybo J."/>
            <person name="Theobald S."/>
            <person name="Brandl J."/>
            <person name="Frisvad J.C."/>
            <person name="Nielsen K.F."/>
            <person name="Lyhne E.K."/>
            <person name="Kogle M.E."/>
            <person name="Kuo A."/>
            <person name="Riley R."/>
            <person name="Clum A."/>
            <person name="Nolan M."/>
            <person name="Lipzen A."/>
            <person name="Salamov A."/>
            <person name="Henrissat B."/>
            <person name="Wiebenga A."/>
            <person name="De Vries R.P."/>
            <person name="Grigoriev I.V."/>
            <person name="Mortensen U.H."/>
            <person name="Andersen M.R."/>
            <person name="Baker S.E."/>
        </authorList>
    </citation>
    <scope>NUCLEOTIDE SEQUENCE [LARGE SCALE GENOMIC DNA]</scope>
    <source>
        <strain evidence="2 3">IBT 23096</strain>
    </source>
</reference>
<evidence type="ECO:0000256" key="1">
    <source>
        <dbReference type="SAM" id="MobiDB-lite"/>
    </source>
</evidence>
<sequence>MLNLTLATSTSTPSEGCHTPSHTTFSPADDDNPFTTTGLSLLPPLANKTYIIRQPKTNLAITLQNSNLCLQPLDIANTTCHWRVIVNPGGWFSFRNIHSETFIRHNNNIKRN</sequence>
<dbReference type="GeneID" id="36550498"/>
<dbReference type="VEuPathDB" id="FungiDB:P170DRAFT_208491"/>
<name>A0A2I2G5R9_9EURO</name>
<dbReference type="PANTHER" id="PTHR39697:SF2">
    <property type="entry name" value="CYANOVIRIN-N DOMAIN-CONTAINING PROTEIN"/>
    <property type="match status" value="1"/>
</dbReference>
<feature type="compositionally biased region" description="Polar residues" evidence="1">
    <location>
        <begin position="1"/>
        <end position="26"/>
    </location>
</feature>
<dbReference type="PANTHER" id="PTHR39697">
    <property type="entry name" value="RICIN B LECTIN DOMAIN-CONTAINING PROTEIN-RELATED"/>
    <property type="match status" value="1"/>
</dbReference>
<dbReference type="AlphaFoldDB" id="A0A2I2G5R9"/>
<comment type="caution">
    <text evidence="2">The sequence shown here is derived from an EMBL/GenBank/DDBJ whole genome shotgun (WGS) entry which is preliminary data.</text>
</comment>
<dbReference type="EMBL" id="MSFO01000005">
    <property type="protein sequence ID" value="PLB48228.1"/>
    <property type="molecule type" value="Genomic_DNA"/>
</dbReference>